<dbReference type="CDD" id="cd00167">
    <property type="entry name" value="SANT"/>
    <property type="match status" value="1"/>
</dbReference>
<dbReference type="OrthoDB" id="10657907at2759"/>
<feature type="region of interest" description="Disordered" evidence="1">
    <location>
        <begin position="24"/>
        <end position="108"/>
    </location>
</feature>
<evidence type="ECO:0000256" key="1">
    <source>
        <dbReference type="SAM" id="MobiDB-lite"/>
    </source>
</evidence>
<evidence type="ECO:0000313" key="4">
    <source>
        <dbReference type="Proteomes" id="UP000278143"/>
    </source>
</evidence>
<gene>
    <name evidence="3" type="ORF">SYNPS1DRAFT_29376</name>
</gene>
<dbReference type="InterPro" id="IPR001005">
    <property type="entry name" value="SANT/Myb"/>
</dbReference>
<dbReference type="SMART" id="SM00717">
    <property type="entry name" value="SANT"/>
    <property type="match status" value="1"/>
</dbReference>
<accession>A0A4V1J1F5</accession>
<protein>
    <recommendedName>
        <fullName evidence="2">Myb-like domain-containing protein</fullName>
    </recommendedName>
</protein>
<name>A0A4V1J1F5_9FUNG</name>
<dbReference type="AlphaFoldDB" id="A0A4V1J1F5"/>
<keyword evidence="4" id="KW-1185">Reference proteome</keyword>
<feature type="domain" description="Myb-like" evidence="2">
    <location>
        <begin position="106"/>
        <end position="183"/>
    </location>
</feature>
<feature type="compositionally biased region" description="Low complexity" evidence="1">
    <location>
        <begin position="47"/>
        <end position="68"/>
    </location>
</feature>
<feature type="compositionally biased region" description="Basic and acidic residues" evidence="1">
    <location>
        <begin position="87"/>
        <end position="101"/>
    </location>
</feature>
<organism evidence="3 4">
    <name type="scientific">Syncephalis pseudoplumigaleata</name>
    <dbReference type="NCBI Taxonomy" id="1712513"/>
    <lineage>
        <taxon>Eukaryota</taxon>
        <taxon>Fungi</taxon>
        <taxon>Fungi incertae sedis</taxon>
        <taxon>Zoopagomycota</taxon>
        <taxon>Zoopagomycotina</taxon>
        <taxon>Zoopagomycetes</taxon>
        <taxon>Zoopagales</taxon>
        <taxon>Piptocephalidaceae</taxon>
        <taxon>Syncephalis</taxon>
    </lineage>
</organism>
<evidence type="ECO:0000259" key="2">
    <source>
        <dbReference type="SMART" id="SM00717"/>
    </source>
</evidence>
<dbReference type="Proteomes" id="UP000278143">
    <property type="component" value="Unassembled WGS sequence"/>
</dbReference>
<dbReference type="EMBL" id="KZ989990">
    <property type="protein sequence ID" value="RKP24879.1"/>
    <property type="molecule type" value="Genomic_DNA"/>
</dbReference>
<feature type="non-terminal residue" evidence="3">
    <location>
        <position position="185"/>
    </location>
</feature>
<evidence type="ECO:0000313" key="3">
    <source>
        <dbReference type="EMBL" id="RKP24879.1"/>
    </source>
</evidence>
<sequence length="185" mass="19894">MSTTSVLMLDAKAPQQTMEITSLAQLLADMGEPEANSPQENGAAAVDSTEPTATTASTSPAPDAAADTMAIDGVQGEAAGTEAMAADQKEAEQEPQTRKAQESSGVPTRWSTEECKKLVEICNAILLEYRESGKPNVGDRARKALIDRADWEEVARRLKATNTSPVYRSANALYNKWMSMQRIGM</sequence>
<proteinExistence type="predicted"/>
<reference evidence="4" key="1">
    <citation type="journal article" date="2018" name="Nat. Microbiol.">
        <title>Leveraging single-cell genomics to expand the fungal tree of life.</title>
        <authorList>
            <person name="Ahrendt S.R."/>
            <person name="Quandt C.A."/>
            <person name="Ciobanu D."/>
            <person name="Clum A."/>
            <person name="Salamov A."/>
            <person name="Andreopoulos B."/>
            <person name="Cheng J.F."/>
            <person name="Woyke T."/>
            <person name="Pelin A."/>
            <person name="Henrissat B."/>
            <person name="Reynolds N.K."/>
            <person name="Benny G.L."/>
            <person name="Smith M.E."/>
            <person name="James T.Y."/>
            <person name="Grigoriev I.V."/>
        </authorList>
    </citation>
    <scope>NUCLEOTIDE SEQUENCE [LARGE SCALE GENOMIC DNA]</scope>
    <source>
        <strain evidence="4">Benny S71-1</strain>
    </source>
</reference>